<dbReference type="PROSITE" id="PS01099">
    <property type="entry name" value="COMPLEX1_24K"/>
    <property type="match status" value="1"/>
</dbReference>
<gene>
    <name evidence="8" type="primary">hndA</name>
    <name evidence="8" type="ORF">PIGHUM_03927</name>
</gene>
<dbReference type="InterPro" id="IPR002023">
    <property type="entry name" value="NuoE-like"/>
</dbReference>
<evidence type="ECO:0000256" key="3">
    <source>
        <dbReference type="ARBA" id="ARBA00022723"/>
    </source>
</evidence>
<dbReference type="GO" id="GO:0046872">
    <property type="term" value="F:metal ion binding"/>
    <property type="evidence" value="ECO:0007669"/>
    <property type="project" value="UniProtKB-KW"/>
</dbReference>
<dbReference type="OrthoDB" id="9807941at2"/>
<dbReference type="GO" id="GO:0051537">
    <property type="term" value="F:2 iron, 2 sulfur cluster binding"/>
    <property type="evidence" value="ECO:0007669"/>
    <property type="project" value="UniProtKB-KW"/>
</dbReference>
<dbReference type="PANTHER" id="PTHR43342:SF1">
    <property type="entry name" value="BIFURCATING [FEFE] HYDROGENASE GAMMA SUBUNIT"/>
    <property type="match status" value="1"/>
</dbReference>
<dbReference type="EMBL" id="UWPJ01000031">
    <property type="protein sequence ID" value="VCU71837.1"/>
    <property type="molecule type" value="Genomic_DNA"/>
</dbReference>
<dbReference type="InterPro" id="IPR036249">
    <property type="entry name" value="Thioredoxin-like_sf"/>
</dbReference>
<keyword evidence="9" id="KW-1185">Reference proteome</keyword>
<dbReference type="AlphaFoldDB" id="A0A3P4B6C5"/>
<dbReference type="PIRSF" id="PIRSF000216">
    <property type="entry name" value="NADH_DH_24kDa"/>
    <property type="match status" value="1"/>
</dbReference>
<name>A0A3P4B6C5_9BURK</name>
<protein>
    <submittedName>
        <fullName evidence="8">NADP-reducing hydrogenase subunit HndA</fullName>
        <ecNumber evidence="8">1.12.1.3</ecNumber>
    </submittedName>
</protein>
<dbReference type="InterPro" id="IPR041921">
    <property type="entry name" value="NuoE_N"/>
</dbReference>
<accession>A0A3P4B6C5</accession>
<dbReference type="Gene3D" id="1.10.10.1590">
    <property type="entry name" value="NADH-quinone oxidoreductase subunit E"/>
    <property type="match status" value="1"/>
</dbReference>
<reference evidence="8 9" key="1">
    <citation type="submission" date="2018-10" db="EMBL/GenBank/DDBJ databases">
        <authorList>
            <person name="Criscuolo A."/>
        </authorList>
    </citation>
    <scope>NUCLEOTIDE SEQUENCE [LARGE SCALE GENOMIC DNA]</scope>
    <source>
        <strain evidence="8">DnA1</strain>
    </source>
</reference>
<comment type="cofactor">
    <cofactor evidence="6">
        <name>[2Fe-2S] cluster</name>
        <dbReference type="ChEBI" id="CHEBI:190135"/>
    </cofactor>
</comment>
<dbReference type="Pfam" id="PF01257">
    <property type="entry name" value="2Fe-2S_thioredx"/>
    <property type="match status" value="1"/>
</dbReference>
<dbReference type="EC" id="1.12.1.3" evidence="8"/>
<dbReference type="PANTHER" id="PTHR43342">
    <property type="entry name" value="NADH-QUINONE OXIDOREDUCTASE, E SUBUNIT"/>
    <property type="match status" value="1"/>
</dbReference>
<dbReference type="GO" id="GO:0050583">
    <property type="term" value="F:hydrogen dehydrogenase (NADP+) activity"/>
    <property type="evidence" value="ECO:0007669"/>
    <property type="project" value="UniProtKB-EC"/>
</dbReference>
<organism evidence="8 9">
    <name type="scientific">Pigmentiphaga humi</name>
    <dbReference type="NCBI Taxonomy" id="2478468"/>
    <lineage>
        <taxon>Bacteria</taxon>
        <taxon>Pseudomonadati</taxon>
        <taxon>Pseudomonadota</taxon>
        <taxon>Betaproteobacteria</taxon>
        <taxon>Burkholderiales</taxon>
        <taxon>Alcaligenaceae</taxon>
        <taxon>Pigmentiphaga</taxon>
    </lineage>
</organism>
<evidence type="ECO:0000256" key="5">
    <source>
        <dbReference type="ARBA" id="ARBA00023014"/>
    </source>
</evidence>
<sequence>MPDARPDADQDVAAVERIVAARRSQPGAMLPILHDIQDRVGYIPGAAVPLIAGGLNVSRAEVHGVISYYHDFRQEPAGAHRVQVCRAEACQARGSDALAAHAARALGCDFHHTTADGGVTLEAAYCLGHCSVGPNIAIDGKQYARVTPARFDKLVDAARSME</sequence>
<keyword evidence="8" id="KW-0560">Oxidoreductase</keyword>
<dbReference type="RefSeq" id="WP_124081435.1">
    <property type="nucleotide sequence ID" value="NZ_UWPJ01000031.1"/>
</dbReference>
<dbReference type="NCBIfam" id="NF004638">
    <property type="entry name" value="PRK05988.1"/>
    <property type="match status" value="1"/>
</dbReference>
<keyword evidence="4 7" id="KW-0408">Iron</keyword>
<proteinExistence type="inferred from homology"/>
<dbReference type="Proteomes" id="UP000277294">
    <property type="component" value="Unassembled WGS sequence"/>
</dbReference>
<comment type="similarity">
    <text evidence="1">Belongs to the complex I 24 kDa subunit family.</text>
</comment>
<dbReference type="Gene3D" id="3.40.30.10">
    <property type="entry name" value="Glutaredoxin"/>
    <property type="match status" value="1"/>
</dbReference>
<evidence type="ECO:0000313" key="9">
    <source>
        <dbReference type="Proteomes" id="UP000277294"/>
    </source>
</evidence>
<evidence type="ECO:0000256" key="1">
    <source>
        <dbReference type="ARBA" id="ARBA00010643"/>
    </source>
</evidence>
<dbReference type="InterPro" id="IPR028431">
    <property type="entry name" value="NADP_DH_HndA-like"/>
</dbReference>
<feature type="binding site" evidence="7">
    <location>
        <position position="126"/>
    </location>
    <ligand>
        <name>[2Fe-2S] cluster</name>
        <dbReference type="ChEBI" id="CHEBI:190135"/>
    </ligand>
</feature>
<dbReference type="SUPFAM" id="SSF52833">
    <property type="entry name" value="Thioredoxin-like"/>
    <property type="match status" value="1"/>
</dbReference>
<keyword evidence="5 7" id="KW-0411">Iron-sulfur</keyword>
<evidence type="ECO:0000313" key="8">
    <source>
        <dbReference type="EMBL" id="VCU71837.1"/>
    </source>
</evidence>
<feature type="binding site" evidence="7">
    <location>
        <position position="130"/>
    </location>
    <ligand>
        <name>[2Fe-2S] cluster</name>
        <dbReference type="ChEBI" id="CHEBI:190135"/>
    </ligand>
</feature>
<comment type="cofactor">
    <cofactor evidence="7">
        <name>[2Fe-2S] cluster</name>
        <dbReference type="ChEBI" id="CHEBI:190135"/>
    </cofactor>
    <text evidence="7">Binds 1 [2Fe-2S] cluster.</text>
</comment>
<feature type="binding site" evidence="7">
    <location>
        <position position="90"/>
    </location>
    <ligand>
        <name>[2Fe-2S] cluster</name>
        <dbReference type="ChEBI" id="CHEBI:190135"/>
    </ligand>
</feature>
<evidence type="ECO:0000256" key="4">
    <source>
        <dbReference type="ARBA" id="ARBA00023004"/>
    </source>
</evidence>
<evidence type="ECO:0000256" key="6">
    <source>
        <dbReference type="ARBA" id="ARBA00034078"/>
    </source>
</evidence>
<feature type="binding site" evidence="7">
    <location>
        <position position="85"/>
    </location>
    <ligand>
        <name>[2Fe-2S] cluster</name>
        <dbReference type="ChEBI" id="CHEBI:190135"/>
    </ligand>
</feature>
<keyword evidence="3 7" id="KW-0479">Metal-binding</keyword>
<keyword evidence="2 7" id="KW-0001">2Fe-2S</keyword>
<evidence type="ECO:0000256" key="7">
    <source>
        <dbReference type="PIRSR" id="PIRSR000216-1"/>
    </source>
</evidence>
<evidence type="ECO:0000256" key="2">
    <source>
        <dbReference type="ARBA" id="ARBA00022714"/>
    </source>
</evidence>
<dbReference type="CDD" id="cd03081">
    <property type="entry name" value="TRX_Fd_NuoE_FDH_gamma"/>
    <property type="match status" value="1"/>
</dbReference>